<feature type="transmembrane region" description="Helical" evidence="1">
    <location>
        <begin position="22"/>
        <end position="40"/>
    </location>
</feature>
<feature type="transmembrane region" description="Helical" evidence="1">
    <location>
        <begin position="204"/>
        <end position="222"/>
    </location>
</feature>
<feature type="transmembrane region" description="Helical" evidence="1">
    <location>
        <begin position="90"/>
        <end position="109"/>
    </location>
</feature>
<keyword evidence="1" id="KW-0472">Membrane</keyword>
<dbReference type="EMBL" id="QGNY01000004">
    <property type="protein sequence ID" value="PWS31415.1"/>
    <property type="molecule type" value="Genomic_DNA"/>
</dbReference>
<feature type="transmembrane region" description="Helical" evidence="1">
    <location>
        <begin position="149"/>
        <end position="168"/>
    </location>
</feature>
<proteinExistence type="predicted"/>
<sequence length="366" mass="41647">MNQTASPLVLSSKPHFEILDGLRGLAAVAVVIFHFMEIAVPDYTKSFIAHAYLAVDFFFCLSGFVIAYAYDKKLKTIGIPNFLKIRLIRLHPLVIIGSIIGILAFAFDPMSRLFDTYQSKSLWMFIASCLMIPYAVVHERYFNFFHLNPPTWSLFWEYVANLVYAFVLIRLKNKVLWFLIVLAAVLLGYEAFKSGNLSVGWGGDNFFGGGARVFFSFVAGILIYRSNWRISSRLGFAVMGTLLLITFLIPYSDKTNFIVDPLVVILFFPFLIALGAGTNPTKKSGWFCKFSGEISYPLYMVHYPFIWLFMSYVESKKPSMNEMIIVMVVGVILLMIFAYLVLILIDTPIRKKLKKKMDSSLITTSR</sequence>
<accession>A0A317EXY6</accession>
<reference evidence="4" key="1">
    <citation type="submission" date="2018-05" db="EMBL/GenBank/DDBJ databases">
        <title>Pedobacter paludis sp. nov., isolated from wetland soil.</title>
        <authorList>
            <person name="Zhang Y."/>
        </authorList>
    </citation>
    <scope>NUCLEOTIDE SEQUENCE [LARGE SCALE GENOMIC DNA]</scope>
    <source>
        <strain evidence="4">R-8</strain>
    </source>
</reference>
<feature type="transmembrane region" description="Helical" evidence="1">
    <location>
        <begin position="175"/>
        <end position="192"/>
    </location>
</feature>
<keyword evidence="4" id="KW-1185">Reference proteome</keyword>
<dbReference type="RefSeq" id="WP_109930265.1">
    <property type="nucleotide sequence ID" value="NZ_QGNY01000004.1"/>
</dbReference>
<feature type="transmembrane region" description="Helical" evidence="1">
    <location>
        <begin position="47"/>
        <end position="70"/>
    </location>
</feature>
<dbReference type="InterPro" id="IPR050879">
    <property type="entry name" value="Acyltransferase_3"/>
</dbReference>
<feature type="transmembrane region" description="Helical" evidence="1">
    <location>
        <begin position="325"/>
        <end position="345"/>
    </location>
</feature>
<evidence type="ECO:0000313" key="3">
    <source>
        <dbReference type="EMBL" id="PWS31415.1"/>
    </source>
</evidence>
<feature type="transmembrane region" description="Helical" evidence="1">
    <location>
        <begin position="257"/>
        <end position="276"/>
    </location>
</feature>
<protein>
    <submittedName>
        <fullName evidence="3">Acyltransferase</fullName>
    </submittedName>
</protein>
<feature type="transmembrane region" description="Helical" evidence="1">
    <location>
        <begin position="296"/>
        <end position="313"/>
    </location>
</feature>
<dbReference type="PANTHER" id="PTHR23028:SF134">
    <property type="entry name" value="PUTATIVE (AFU_ORTHOLOGUE AFUA_4G08520)-RELATED"/>
    <property type="match status" value="1"/>
</dbReference>
<organism evidence="3 4">
    <name type="scientific">Pedobacter paludis</name>
    <dbReference type="NCBI Taxonomy" id="2203212"/>
    <lineage>
        <taxon>Bacteria</taxon>
        <taxon>Pseudomonadati</taxon>
        <taxon>Bacteroidota</taxon>
        <taxon>Sphingobacteriia</taxon>
        <taxon>Sphingobacteriales</taxon>
        <taxon>Sphingobacteriaceae</taxon>
        <taxon>Pedobacter</taxon>
    </lineage>
</organism>
<evidence type="ECO:0000313" key="4">
    <source>
        <dbReference type="Proteomes" id="UP000245391"/>
    </source>
</evidence>
<name>A0A317EXY6_9SPHI</name>
<keyword evidence="1" id="KW-0812">Transmembrane</keyword>
<dbReference type="Pfam" id="PF01757">
    <property type="entry name" value="Acyl_transf_3"/>
    <property type="match status" value="1"/>
</dbReference>
<evidence type="ECO:0000256" key="1">
    <source>
        <dbReference type="SAM" id="Phobius"/>
    </source>
</evidence>
<keyword evidence="3" id="KW-0808">Transferase</keyword>
<feature type="domain" description="Acyltransferase 3" evidence="2">
    <location>
        <begin position="19"/>
        <end position="341"/>
    </location>
</feature>
<feature type="transmembrane region" description="Helical" evidence="1">
    <location>
        <begin position="121"/>
        <end position="137"/>
    </location>
</feature>
<comment type="caution">
    <text evidence="3">The sequence shown here is derived from an EMBL/GenBank/DDBJ whole genome shotgun (WGS) entry which is preliminary data.</text>
</comment>
<dbReference type="PANTHER" id="PTHR23028">
    <property type="entry name" value="ACETYLTRANSFERASE"/>
    <property type="match status" value="1"/>
</dbReference>
<keyword evidence="3" id="KW-0012">Acyltransferase</keyword>
<keyword evidence="1" id="KW-1133">Transmembrane helix</keyword>
<dbReference type="AlphaFoldDB" id="A0A317EXY6"/>
<dbReference type="Proteomes" id="UP000245391">
    <property type="component" value="Unassembled WGS sequence"/>
</dbReference>
<evidence type="ECO:0000259" key="2">
    <source>
        <dbReference type="Pfam" id="PF01757"/>
    </source>
</evidence>
<gene>
    <name evidence="3" type="ORF">DF947_12505</name>
</gene>
<dbReference type="GO" id="GO:0016747">
    <property type="term" value="F:acyltransferase activity, transferring groups other than amino-acyl groups"/>
    <property type="evidence" value="ECO:0007669"/>
    <property type="project" value="InterPro"/>
</dbReference>
<feature type="transmembrane region" description="Helical" evidence="1">
    <location>
        <begin position="234"/>
        <end position="251"/>
    </location>
</feature>
<dbReference type="InterPro" id="IPR002656">
    <property type="entry name" value="Acyl_transf_3_dom"/>
</dbReference>
<dbReference type="OrthoDB" id="9796461at2"/>